<dbReference type="WBParaSite" id="HPBE_0001448001-mRNA-1">
    <property type="protein sequence ID" value="HPBE_0001448001-mRNA-1"/>
    <property type="gene ID" value="HPBE_0001448001"/>
</dbReference>
<protein>
    <submittedName>
        <fullName evidence="3">Glycine rich superfamily member</fullName>
    </submittedName>
</protein>
<accession>A0A3P7ZJ90</accession>
<evidence type="ECO:0000313" key="2">
    <source>
        <dbReference type="Proteomes" id="UP000050761"/>
    </source>
</evidence>
<dbReference type="OrthoDB" id="5832014at2759"/>
<proteinExistence type="predicted"/>
<evidence type="ECO:0000313" key="3">
    <source>
        <dbReference type="WBParaSite" id="HPBE_0001448001-mRNA-1"/>
    </source>
</evidence>
<organism evidence="2 3">
    <name type="scientific">Heligmosomoides polygyrus</name>
    <name type="common">Parasitic roundworm</name>
    <dbReference type="NCBI Taxonomy" id="6339"/>
    <lineage>
        <taxon>Eukaryota</taxon>
        <taxon>Metazoa</taxon>
        <taxon>Ecdysozoa</taxon>
        <taxon>Nematoda</taxon>
        <taxon>Chromadorea</taxon>
        <taxon>Rhabditida</taxon>
        <taxon>Rhabditina</taxon>
        <taxon>Rhabditomorpha</taxon>
        <taxon>Strongyloidea</taxon>
        <taxon>Heligmosomidae</taxon>
        <taxon>Heligmosomoides</taxon>
    </lineage>
</organism>
<sequence length="116" mass="12346">MKVFVLLSFTFTCSKHLPHGSQLAAPSEREFARWQNYERGEDGTGLHSDAGGPGYGPGLGNVDIATGVGVQTPVGGLAVRRDFDLFFGGSGRSGGRSFGYGNGYRRHLGSAPWAWP</sequence>
<name>A0A183G084_HELPZ</name>
<gene>
    <name evidence="1" type="ORF">HPBE_LOCUS14481</name>
</gene>
<dbReference type="Proteomes" id="UP000050761">
    <property type="component" value="Unassembled WGS sequence"/>
</dbReference>
<accession>A0A183G084</accession>
<evidence type="ECO:0000313" key="1">
    <source>
        <dbReference type="EMBL" id="VDO99760.1"/>
    </source>
</evidence>
<reference evidence="1 2" key="1">
    <citation type="submission" date="2018-11" db="EMBL/GenBank/DDBJ databases">
        <authorList>
            <consortium name="Pathogen Informatics"/>
        </authorList>
    </citation>
    <scope>NUCLEOTIDE SEQUENCE [LARGE SCALE GENOMIC DNA]</scope>
</reference>
<keyword evidence="2" id="KW-1185">Reference proteome</keyword>
<reference evidence="3" key="2">
    <citation type="submission" date="2019-09" db="UniProtKB">
        <authorList>
            <consortium name="WormBaseParasite"/>
        </authorList>
    </citation>
    <scope>IDENTIFICATION</scope>
</reference>
<dbReference type="AlphaFoldDB" id="A0A183G084"/>
<dbReference type="EMBL" id="UZAH01028379">
    <property type="protein sequence ID" value="VDO99760.1"/>
    <property type="molecule type" value="Genomic_DNA"/>
</dbReference>